<comment type="caution">
    <text evidence="1">The sequence shown here is derived from an EMBL/GenBank/DDBJ whole genome shotgun (WGS) entry which is preliminary data.</text>
</comment>
<evidence type="ECO:0000313" key="1">
    <source>
        <dbReference type="EMBL" id="GAA3395712.1"/>
    </source>
</evidence>
<gene>
    <name evidence="1" type="ORF">GCM10020369_69790</name>
</gene>
<evidence type="ECO:0008006" key="3">
    <source>
        <dbReference type="Google" id="ProtNLM"/>
    </source>
</evidence>
<reference evidence="2" key="1">
    <citation type="journal article" date="2019" name="Int. J. Syst. Evol. Microbiol.">
        <title>The Global Catalogue of Microorganisms (GCM) 10K type strain sequencing project: providing services to taxonomists for standard genome sequencing and annotation.</title>
        <authorList>
            <consortium name="The Broad Institute Genomics Platform"/>
            <consortium name="The Broad Institute Genome Sequencing Center for Infectious Disease"/>
            <person name="Wu L."/>
            <person name="Ma J."/>
        </authorList>
    </citation>
    <scope>NUCLEOTIDE SEQUENCE [LARGE SCALE GENOMIC DNA]</scope>
    <source>
        <strain evidence="2">JCM 9458</strain>
    </source>
</reference>
<organism evidence="1 2">
    <name type="scientific">Cryptosporangium minutisporangium</name>
    <dbReference type="NCBI Taxonomy" id="113569"/>
    <lineage>
        <taxon>Bacteria</taxon>
        <taxon>Bacillati</taxon>
        <taxon>Actinomycetota</taxon>
        <taxon>Actinomycetes</taxon>
        <taxon>Cryptosporangiales</taxon>
        <taxon>Cryptosporangiaceae</taxon>
        <taxon>Cryptosporangium</taxon>
    </lineage>
</organism>
<dbReference type="Proteomes" id="UP001501676">
    <property type="component" value="Unassembled WGS sequence"/>
</dbReference>
<keyword evidence="2" id="KW-1185">Reference proteome</keyword>
<dbReference type="EMBL" id="BAAAYN010000049">
    <property type="protein sequence ID" value="GAA3395712.1"/>
    <property type="molecule type" value="Genomic_DNA"/>
</dbReference>
<proteinExistence type="predicted"/>
<evidence type="ECO:0000313" key="2">
    <source>
        <dbReference type="Proteomes" id="UP001501676"/>
    </source>
</evidence>
<sequence length="251" mass="26558">MLATGCGVVGDSTVAEAVKQAVETPQQKLLAATATSSTAPYSYTVVQKGDPTDAIEFSGSVNPAGKAYDMKIVNTFDDSDGSLTLVYRIVDQKLWMKAKFTGASDLVEFPDKWMLVDPTRLTTDTIPTSFREYDVDPAQLNWLVTTTNDVTEGAGGKFSGTFDLTQQPEMDVVGPATRKALGEKAKALPFTATVTSGKVTQFVLSVPATSASKAQTYTINYTGFGTVTPVVAPTAAETAPTPDVLYEVLAG</sequence>
<name>A0ABP6T9A8_9ACTN</name>
<accession>A0ABP6T9A8</accession>
<protein>
    <recommendedName>
        <fullName evidence="3">Lipoprotein</fullName>
    </recommendedName>
</protein>